<keyword evidence="3" id="KW-1185">Reference proteome</keyword>
<proteinExistence type="predicted"/>
<evidence type="ECO:0000313" key="3">
    <source>
        <dbReference type="Proteomes" id="UP001266305"/>
    </source>
</evidence>
<feature type="region of interest" description="Disordered" evidence="1">
    <location>
        <begin position="1"/>
        <end position="47"/>
    </location>
</feature>
<reference evidence="2 3" key="1">
    <citation type="submission" date="2023-05" db="EMBL/GenBank/DDBJ databases">
        <title>B98-5 Cell Line De Novo Hybrid Assembly: An Optical Mapping Approach.</title>
        <authorList>
            <person name="Kananen K."/>
            <person name="Auerbach J.A."/>
            <person name="Kautto E."/>
            <person name="Blachly J.S."/>
        </authorList>
    </citation>
    <scope>NUCLEOTIDE SEQUENCE [LARGE SCALE GENOMIC DNA]</scope>
    <source>
        <strain evidence="2">B95-8</strain>
        <tissue evidence="2">Cell line</tissue>
    </source>
</reference>
<accession>A0ABQ9TLI3</accession>
<feature type="compositionally biased region" description="Polar residues" evidence="1">
    <location>
        <begin position="21"/>
        <end position="31"/>
    </location>
</feature>
<evidence type="ECO:0000313" key="2">
    <source>
        <dbReference type="EMBL" id="KAK2085621.1"/>
    </source>
</evidence>
<protein>
    <submittedName>
        <fullName evidence="2">Uncharacterized protein</fullName>
    </submittedName>
</protein>
<sequence>MSLMATKPPSGGYLYARATRCSPSPTCSPNGHNDPRDGLEEGQEAEGQQVCWRSQQLILVGGLEQPLGQQGPITADLPSVVPGTCIQRGC</sequence>
<organism evidence="2 3">
    <name type="scientific">Saguinus oedipus</name>
    <name type="common">Cotton-top tamarin</name>
    <name type="synonym">Oedipomidas oedipus</name>
    <dbReference type="NCBI Taxonomy" id="9490"/>
    <lineage>
        <taxon>Eukaryota</taxon>
        <taxon>Metazoa</taxon>
        <taxon>Chordata</taxon>
        <taxon>Craniata</taxon>
        <taxon>Vertebrata</taxon>
        <taxon>Euteleostomi</taxon>
        <taxon>Mammalia</taxon>
        <taxon>Eutheria</taxon>
        <taxon>Euarchontoglires</taxon>
        <taxon>Primates</taxon>
        <taxon>Haplorrhini</taxon>
        <taxon>Platyrrhini</taxon>
        <taxon>Cebidae</taxon>
        <taxon>Callitrichinae</taxon>
        <taxon>Saguinus</taxon>
    </lineage>
</organism>
<name>A0ABQ9TLI3_SAGOE</name>
<dbReference type="Proteomes" id="UP001266305">
    <property type="component" value="Unassembled WGS sequence"/>
</dbReference>
<evidence type="ECO:0000256" key="1">
    <source>
        <dbReference type="SAM" id="MobiDB-lite"/>
    </source>
</evidence>
<comment type="caution">
    <text evidence="2">The sequence shown here is derived from an EMBL/GenBank/DDBJ whole genome shotgun (WGS) entry which is preliminary data.</text>
</comment>
<gene>
    <name evidence="2" type="ORF">P7K49_036921</name>
</gene>
<dbReference type="EMBL" id="JASSZA010000021">
    <property type="protein sequence ID" value="KAK2085621.1"/>
    <property type="molecule type" value="Genomic_DNA"/>
</dbReference>